<accession>A0ABQ2SUA0</accession>
<dbReference type="RefSeq" id="WP_189103412.1">
    <property type="nucleotide sequence ID" value="NZ_BMQO01000022.1"/>
</dbReference>
<keyword evidence="1" id="KW-1133">Transmembrane helix</keyword>
<dbReference type="EMBL" id="BMQO01000022">
    <property type="protein sequence ID" value="GGS38067.1"/>
    <property type="molecule type" value="Genomic_DNA"/>
</dbReference>
<dbReference type="Proteomes" id="UP000620633">
    <property type="component" value="Unassembled WGS sequence"/>
</dbReference>
<protein>
    <submittedName>
        <fullName evidence="2">Uncharacterized protein</fullName>
    </submittedName>
</protein>
<name>A0ABQ2SUA0_9DEIO</name>
<keyword evidence="1" id="KW-0472">Membrane</keyword>
<evidence type="ECO:0000313" key="2">
    <source>
        <dbReference type="EMBL" id="GGS38067.1"/>
    </source>
</evidence>
<comment type="caution">
    <text evidence="2">The sequence shown here is derived from an EMBL/GenBank/DDBJ whole genome shotgun (WGS) entry which is preliminary data.</text>
</comment>
<evidence type="ECO:0000313" key="3">
    <source>
        <dbReference type="Proteomes" id="UP000620633"/>
    </source>
</evidence>
<keyword evidence="1" id="KW-0812">Transmembrane</keyword>
<gene>
    <name evidence="2" type="ORF">GCM10008961_32010</name>
</gene>
<feature type="transmembrane region" description="Helical" evidence="1">
    <location>
        <begin position="28"/>
        <end position="46"/>
    </location>
</feature>
<sequence length="84" mass="9413">MNLHPVAAAAWAALLAWAFWLGRTDPDVIWVFAGTVLLNVLIAGWYDRTLWTSGARPLLWVLAWLAALSLALLADQAGRTLRWW</sequence>
<proteinExistence type="predicted"/>
<organism evidence="2 3">
    <name type="scientific">Deinococcus knuensis</name>
    <dbReference type="NCBI Taxonomy" id="1837380"/>
    <lineage>
        <taxon>Bacteria</taxon>
        <taxon>Thermotogati</taxon>
        <taxon>Deinococcota</taxon>
        <taxon>Deinococci</taxon>
        <taxon>Deinococcales</taxon>
        <taxon>Deinococcaceae</taxon>
        <taxon>Deinococcus</taxon>
    </lineage>
</organism>
<feature type="transmembrane region" description="Helical" evidence="1">
    <location>
        <begin position="58"/>
        <end position="74"/>
    </location>
</feature>
<evidence type="ECO:0000256" key="1">
    <source>
        <dbReference type="SAM" id="Phobius"/>
    </source>
</evidence>
<keyword evidence="3" id="KW-1185">Reference proteome</keyword>
<reference evidence="3" key="1">
    <citation type="journal article" date="2019" name="Int. J. Syst. Evol. Microbiol.">
        <title>The Global Catalogue of Microorganisms (GCM) 10K type strain sequencing project: providing services to taxonomists for standard genome sequencing and annotation.</title>
        <authorList>
            <consortium name="The Broad Institute Genomics Platform"/>
            <consortium name="The Broad Institute Genome Sequencing Center for Infectious Disease"/>
            <person name="Wu L."/>
            <person name="Ma J."/>
        </authorList>
    </citation>
    <scope>NUCLEOTIDE SEQUENCE [LARGE SCALE GENOMIC DNA]</scope>
    <source>
        <strain evidence="3">JCM 31406</strain>
    </source>
</reference>